<organism evidence="4 5">
    <name type="scientific">Blautia faecis</name>
    <dbReference type="NCBI Taxonomy" id="871665"/>
    <lineage>
        <taxon>Bacteria</taxon>
        <taxon>Bacillati</taxon>
        <taxon>Bacillota</taxon>
        <taxon>Clostridia</taxon>
        <taxon>Lachnospirales</taxon>
        <taxon>Lachnospiraceae</taxon>
        <taxon>Blautia</taxon>
    </lineage>
</organism>
<dbReference type="Pfam" id="PF07228">
    <property type="entry name" value="SpoIIE"/>
    <property type="match status" value="1"/>
</dbReference>
<dbReference type="Proteomes" id="UP001644719">
    <property type="component" value="Unassembled WGS sequence"/>
</dbReference>
<dbReference type="SMART" id="SM00331">
    <property type="entry name" value="PP2C_SIG"/>
    <property type="match status" value="1"/>
</dbReference>
<dbReference type="InterPro" id="IPR001932">
    <property type="entry name" value="PPM-type_phosphatase-like_dom"/>
</dbReference>
<feature type="transmembrane region" description="Helical" evidence="2">
    <location>
        <begin position="6"/>
        <end position="29"/>
    </location>
</feature>
<protein>
    <submittedName>
        <fullName evidence="4">SpoIIE family protein phosphatase</fullName>
    </submittedName>
</protein>
<keyword evidence="5" id="KW-1185">Reference proteome</keyword>
<feature type="transmembrane region" description="Helical" evidence="2">
    <location>
        <begin position="205"/>
        <end position="227"/>
    </location>
</feature>
<dbReference type="Gene3D" id="3.60.40.10">
    <property type="entry name" value="PPM-type phosphatase domain"/>
    <property type="match status" value="1"/>
</dbReference>
<dbReference type="InterPro" id="IPR036457">
    <property type="entry name" value="PPM-type-like_dom_sf"/>
</dbReference>
<keyword evidence="2" id="KW-1133">Transmembrane helix</keyword>
<proteinExistence type="predicted"/>
<name>A0ABX2H6K6_9FIRM</name>
<comment type="caution">
    <text evidence="4">The sequence shown here is derived from an EMBL/GenBank/DDBJ whole genome shotgun (WGS) entry which is preliminary data.</text>
</comment>
<dbReference type="RefSeq" id="WP_226815382.1">
    <property type="nucleotide sequence ID" value="NZ_JAAITS010000019.1"/>
</dbReference>
<evidence type="ECO:0000256" key="2">
    <source>
        <dbReference type="SAM" id="Phobius"/>
    </source>
</evidence>
<dbReference type="PANTHER" id="PTHR43156:SF2">
    <property type="entry name" value="STAGE II SPORULATION PROTEIN E"/>
    <property type="match status" value="1"/>
</dbReference>
<dbReference type="Pfam" id="PF00672">
    <property type="entry name" value="HAMP"/>
    <property type="match status" value="1"/>
</dbReference>
<dbReference type="InterPro" id="IPR003660">
    <property type="entry name" value="HAMP_dom"/>
</dbReference>
<keyword evidence="1" id="KW-0378">Hydrolase</keyword>
<evidence type="ECO:0000313" key="5">
    <source>
        <dbReference type="Proteomes" id="UP001644719"/>
    </source>
</evidence>
<evidence type="ECO:0000313" key="4">
    <source>
        <dbReference type="EMBL" id="NSG85447.1"/>
    </source>
</evidence>
<dbReference type="EMBL" id="JAAITS010000019">
    <property type="protein sequence ID" value="NSG85447.1"/>
    <property type="molecule type" value="Genomic_DNA"/>
</dbReference>
<dbReference type="CDD" id="cd06225">
    <property type="entry name" value="HAMP"/>
    <property type="match status" value="1"/>
</dbReference>
<reference evidence="4 5" key="1">
    <citation type="journal article" date="2020" name="Cell Host Microbe">
        <title>Functional and Genomic Variation between Human-Derived Isolates of Lachnospiraceae Reveals Inter- and Intra-Species Diversity.</title>
        <authorList>
            <person name="Sorbara M.T."/>
            <person name="Littmann E.R."/>
            <person name="Fontana E."/>
            <person name="Moody T.U."/>
            <person name="Kohout C.E."/>
            <person name="Gjonbalaj M."/>
            <person name="Eaton V."/>
            <person name="Seok R."/>
            <person name="Leiner I.M."/>
            <person name="Pamer E.G."/>
        </authorList>
    </citation>
    <scope>NUCLEOTIDE SEQUENCE [LARGE SCALE GENOMIC DNA]</scope>
    <source>
        <strain evidence="4 5">MSK.17.74</strain>
    </source>
</reference>
<sequence>MKIKLLPKFILSLGVIGVILTIAISLFSYRSSRSYLENLYAQRVMTNSNSIADMMSVSDVKKILAEGGDKTEEYSEMVTLFNKLKKDGDVTYLSLVVPDEDSVHFYIDALVEELGDDPANQIAYGSDILYTDAANPDDPADMEKYITIWNQYQQNKGVDHPLVTDNSYGYNYTGISVILDENGKALAEIQYILDMEEVRNYLNSFLINMFLISFCIIAVTMAAYIVFVRKTITRPISRLADFTQEITESGKFENQRITMKTGDEIEALSDSFNFMMEELENYIANLSKVTAEKERIGTELDIARNIQASMLPCIFPAFPDRKEFDIYATMTPAKEVGGDFYDFFMVDETHLAIVMADVSGKGVPAALFMVIGKTLIKDHTTPGRDLGEVFSTVNNLLCEANSEGLFITAFEGVLDLVTGEFCFVNAGHEMPFICKAGASFEAYKIRPGFVLAGFEDMNYKAGSMTLDVGDLIFQYTDGVTEATNVENQLYGMERLEQVLNRVKDRTPSEILPEVKKDIDAFVGEAPQFDDITMLCVEYKAKMEKA</sequence>
<keyword evidence="2" id="KW-0812">Transmembrane</keyword>
<dbReference type="SUPFAM" id="SSF158472">
    <property type="entry name" value="HAMP domain-like"/>
    <property type="match status" value="1"/>
</dbReference>
<evidence type="ECO:0000259" key="3">
    <source>
        <dbReference type="PROSITE" id="PS50885"/>
    </source>
</evidence>
<gene>
    <name evidence="4" type="ORF">G5B17_08360</name>
</gene>
<dbReference type="SMART" id="SM00304">
    <property type="entry name" value="HAMP"/>
    <property type="match status" value="1"/>
</dbReference>
<evidence type="ECO:0000256" key="1">
    <source>
        <dbReference type="ARBA" id="ARBA00022801"/>
    </source>
</evidence>
<accession>A0ABX2H6K6</accession>
<dbReference type="InterPro" id="IPR052016">
    <property type="entry name" value="Bact_Sigma-Reg"/>
</dbReference>
<feature type="domain" description="HAMP" evidence="3">
    <location>
        <begin position="230"/>
        <end position="284"/>
    </location>
</feature>
<keyword evidence="2" id="KW-0472">Membrane</keyword>
<dbReference type="Gene3D" id="6.10.340.10">
    <property type="match status" value="1"/>
</dbReference>
<dbReference type="PANTHER" id="PTHR43156">
    <property type="entry name" value="STAGE II SPORULATION PROTEIN E-RELATED"/>
    <property type="match status" value="1"/>
</dbReference>
<dbReference type="PROSITE" id="PS50885">
    <property type="entry name" value="HAMP"/>
    <property type="match status" value="1"/>
</dbReference>